<organism evidence="1 2">
    <name type="scientific">Wickerhamomyces pijperi</name>
    <name type="common">Yeast</name>
    <name type="synonym">Pichia pijperi</name>
    <dbReference type="NCBI Taxonomy" id="599730"/>
    <lineage>
        <taxon>Eukaryota</taxon>
        <taxon>Fungi</taxon>
        <taxon>Dikarya</taxon>
        <taxon>Ascomycota</taxon>
        <taxon>Saccharomycotina</taxon>
        <taxon>Saccharomycetes</taxon>
        <taxon>Phaffomycetales</taxon>
        <taxon>Wickerhamomycetaceae</taxon>
        <taxon>Wickerhamomyces</taxon>
    </lineage>
</organism>
<reference evidence="1" key="2">
    <citation type="submission" date="2021-01" db="EMBL/GenBank/DDBJ databases">
        <authorList>
            <person name="Schikora-Tamarit M.A."/>
        </authorList>
    </citation>
    <scope>NUCLEOTIDE SEQUENCE</scope>
    <source>
        <strain evidence="1">CBS2887</strain>
    </source>
</reference>
<evidence type="ECO:0000313" key="1">
    <source>
        <dbReference type="EMBL" id="KAH3683656.1"/>
    </source>
</evidence>
<comment type="caution">
    <text evidence="1">The sequence shown here is derived from an EMBL/GenBank/DDBJ whole genome shotgun (WGS) entry which is preliminary data.</text>
</comment>
<reference evidence="1" key="1">
    <citation type="journal article" date="2021" name="Open Biol.">
        <title>Shared evolutionary footprints suggest mitochondrial oxidative damage underlies multiple complex I losses in fungi.</title>
        <authorList>
            <person name="Schikora-Tamarit M.A."/>
            <person name="Marcet-Houben M."/>
            <person name="Nosek J."/>
            <person name="Gabaldon T."/>
        </authorList>
    </citation>
    <scope>NUCLEOTIDE SEQUENCE</scope>
    <source>
        <strain evidence="1">CBS2887</strain>
    </source>
</reference>
<dbReference type="AlphaFoldDB" id="A0A9P8TLW6"/>
<keyword evidence="2" id="KW-1185">Reference proteome</keyword>
<accession>A0A9P8TLW6</accession>
<dbReference type="EMBL" id="JAEUBG010003009">
    <property type="protein sequence ID" value="KAH3683656.1"/>
    <property type="molecule type" value="Genomic_DNA"/>
</dbReference>
<dbReference type="Proteomes" id="UP000774326">
    <property type="component" value="Unassembled WGS sequence"/>
</dbReference>
<gene>
    <name evidence="1" type="ORF">WICPIJ_005340</name>
</gene>
<name>A0A9P8TLW6_WICPI</name>
<protein>
    <submittedName>
        <fullName evidence="1">Uncharacterized protein</fullName>
    </submittedName>
</protein>
<sequence length="86" mass="9655">MWPIELFQETELTTSIGVMAVPGAKGSRLSILFVSYMKISPFEPPEAKTFDWTLEKLKALTKPACFLLVATAWTFPSEANLEVFQN</sequence>
<proteinExistence type="predicted"/>
<evidence type="ECO:0000313" key="2">
    <source>
        <dbReference type="Proteomes" id="UP000774326"/>
    </source>
</evidence>